<proteinExistence type="predicted"/>
<evidence type="ECO:0000313" key="2">
    <source>
        <dbReference type="EMBL" id="RPA75551.1"/>
    </source>
</evidence>
<reference evidence="2 3" key="1">
    <citation type="journal article" date="2018" name="Nat. Ecol. Evol.">
        <title>Pezizomycetes genomes reveal the molecular basis of ectomycorrhizal truffle lifestyle.</title>
        <authorList>
            <person name="Murat C."/>
            <person name="Payen T."/>
            <person name="Noel B."/>
            <person name="Kuo A."/>
            <person name="Morin E."/>
            <person name="Chen J."/>
            <person name="Kohler A."/>
            <person name="Krizsan K."/>
            <person name="Balestrini R."/>
            <person name="Da Silva C."/>
            <person name="Montanini B."/>
            <person name="Hainaut M."/>
            <person name="Levati E."/>
            <person name="Barry K.W."/>
            <person name="Belfiori B."/>
            <person name="Cichocki N."/>
            <person name="Clum A."/>
            <person name="Dockter R.B."/>
            <person name="Fauchery L."/>
            <person name="Guy J."/>
            <person name="Iotti M."/>
            <person name="Le Tacon F."/>
            <person name="Lindquist E.A."/>
            <person name="Lipzen A."/>
            <person name="Malagnac F."/>
            <person name="Mello A."/>
            <person name="Molinier V."/>
            <person name="Miyauchi S."/>
            <person name="Poulain J."/>
            <person name="Riccioni C."/>
            <person name="Rubini A."/>
            <person name="Sitrit Y."/>
            <person name="Splivallo R."/>
            <person name="Traeger S."/>
            <person name="Wang M."/>
            <person name="Zifcakova L."/>
            <person name="Wipf D."/>
            <person name="Zambonelli A."/>
            <person name="Paolocci F."/>
            <person name="Nowrousian M."/>
            <person name="Ottonello S."/>
            <person name="Baldrian P."/>
            <person name="Spatafora J.W."/>
            <person name="Henrissat B."/>
            <person name="Nagy L.G."/>
            <person name="Aury J.M."/>
            <person name="Wincker P."/>
            <person name="Grigoriev I.V."/>
            <person name="Bonfante P."/>
            <person name="Martin F.M."/>
        </authorList>
    </citation>
    <scope>NUCLEOTIDE SEQUENCE [LARGE SCALE GENOMIC DNA]</scope>
    <source>
        <strain evidence="2 3">RN42</strain>
    </source>
</reference>
<protein>
    <submittedName>
        <fullName evidence="2">Uncharacterized protein</fullName>
    </submittedName>
</protein>
<organism evidence="2 3">
    <name type="scientific">Ascobolus immersus RN42</name>
    <dbReference type="NCBI Taxonomy" id="1160509"/>
    <lineage>
        <taxon>Eukaryota</taxon>
        <taxon>Fungi</taxon>
        <taxon>Dikarya</taxon>
        <taxon>Ascomycota</taxon>
        <taxon>Pezizomycotina</taxon>
        <taxon>Pezizomycetes</taxon>
        <taxon>Pezizales</taxon>
        <taxon>Ascobolaceae</taxon>
        <taxon>Ascobolus</taxon>
    </lineage>
</organism>
<accession>A0A3N4HU82</accession>
<evidence type="ECO:0000313" key="3">
    <source>
        <dbReference type="Proteomes" id="UP000275078"/>
    </source>
</evidence>
<gene>
    <name evidence="2" type="ORF">BJ508DRAFT_338662</name>
</gene>
<feature type="compositionally biased region" description="Basic and acidic residues" evidence="1">
    <location>
        <begin position="479"/>
        <end position="496"/>
    </location>
</feature>
<keyword evidence="3" id="KW-1185">Reference proteome</keyword>
<feature type="region of interest" description="Disordered" evidence="1">
    <location>
        <begin position="470"/>
        <end position="496"/>
    </location>
</feature>
<sequence>MPLLEIQKQLRAFAEENGYLTEEVMVYLTKALSVLDRMKWKCLPLEEPLDIPFFTNPAIKLLDGAEVALSVVSFLFPPYHVLEPKLGKREYQEIIVQFGRSLVTKMDRLRCPRVYCCELVTEDYEDTPDVDKHESVMWVSSTKCRYFGGNLALGLPADNADVHYDYRVAKRSQFRAGLTQAPTLRGESGPRFYERHHSSIELAICDWEGLGEGRALESPSKTASASLRRYIQKGRHDSIYHPDVDECRRVTEPASQFPVKAGQPSRFLHDKTSTPWGSGDCAECTATMRMANVESFKEWTSLAVRQSGSEIKAWQYSEARVAVGYIIGVTTARKSRSVPWKDHVRMISQHPNFLSHSIDSPDVFPQRHFFPRSPTRSSLYFSQSLTSSKTSLIFHILATASPTTTKNDIDNQLTTSQHWSPHHTSFKFGPAFSRTTMESARQASGIFLTGDPFSSAPRFVKFDKSHAGHVETTLPHSSTKKDPRSSGRISKERRDYQELRRRCIPLPESDSAEFAKLIASLWPSLTPVLRVDSYNSSSPYEPDILLFHTNDGLYEYVAPESQDRDPLGPFIRQVFDDGTQGPWVEGTVSREMFEAERKENETATRESIRWMEERRKSGVMTKPKLHLRLQWMEGLVAEDDILHLGQFWLASRTPAVRSEEQRSLFLKEWREHVRACQYFDRRCH</sequence>
<dbReference type="Proteomes" id="UP000275078">
    <property type="component" value="Unassembled WGS sequence"/>
</dbReference>
<dbReference type="AlphaFoldDB" id="A0A3N4HU82"/>
<dbReference type="EMBL" id="ML119761">
    <property type="protein sequence ID" value="RPA75551.1"/>
    <property type="molecule type" value="Genomic_DNA"/>
</dbReference>
<evidence type="ECO:0000256" key="1">
    <source>
        <dbReference type="SAM" id="MobiDB-lite"/>
    </source>
</evidence>
<name>A0A3N4HU82_ASCIM</name>